<dbReference type="InterPro" id="IPR036388">
    <property type="entry name" value="WH-like_DNA-bd_sf"/>
</dbReference>
<protein>
    <submittedName>
        <fullName evidence="3">DNA-binding MarR family transcriptional regulator</fullName>
    </submittedName>
</protein>
<keyword evidence="3" id="KW-0238">DNA-binding</keyword>
<proteinExistence type="predicted"/>
<dbReference type="PROSITE" id="PS50995">
    <property type="entry name" value="HTH_MARR_2"/>
    <property type="match status" value="1"/>
</dbReference>
<dbReference type="SMART" id="SM00347">
    <property type="entry name" value="HTH_MARR"/>
    <property type="match status" value="1"/>
</dbReference>
<comment type="caution">
    <text evidence="3">The sequence shown here is derived from an EMBL/GenBank/DDBJ whole genome shotgun (WGS) entry which is preliminary data.</text>
</comment>
<dbReference type="RefSeq" id="WP_184361066.1">
    <property type="nucleotide sequence ID" value="NZ_BAAAKM010000081.1"/>
</dbReference>
<keyword evidence="4" id="KW-1185">Reference proteome</keyword>
<feature type="domain" description="HTH marR-type" evidence="2">
    <location>
        <begin position="10"/>
        <end position="146"/>
    </location>
</feature>
<dbReference type="PANTHER" id="PTHR33164">
    <property type="entry name" value="TRANSCRIPTIONAL REGULATOR, MARR FAMILY"/>
    <property type="match status" value="1"/>
</dbReference>
<dbReference type="GO" id="GO:0003700">
    <property type="term" value="F:DNA-binding transcription factor activity"/>
    <property type="evidence" value="ECO:0007669"/>
    <property type="project" value="InterPro"/>
</dbReference>
<organism evidence="3 4">
    <name type="scientific">Nocardiopsis metallicus</name>
    <dbReference type="NCBI Taxonomy" id="179819"/>
    <lineage>
        <taxon>Bacteria</taxon>
        <taxon>Bacillati</taxon>
        <taxon>Actinomycetota</taxon>
        <taxon>Actinomycetes</taxon>
        <taxon>Streptosporangiales</taxon>
        <taxon>Nocardiopsidaceae</taxon>
        <taxon>Nocardiopsis</taxon>
    </lineage>
</organism>
<sequence>MEKAWLEPDEQDVWRGFLRMNAWIYDELEHDLRTRDGLSLIEYGILAHLSEAPGQRMRMRNLAETVIVSKSRLSHQIARLERDGNVRRENCEDDRRGFWAILTDKGAETLGRAAPGHATRVRSLMFDRLSREQVDQLRKIVDTLGGDHPDQGVRRGGRGGGREARGDRTTPD</sequence>
<dbReference type="EMBL" id="JACHDO010000001">
    <property type="protein sequence ID" value="MBB5489232.1"/>
    <property type="molecule type" value="Genomic_DNA"/>
</dbReference>
<dbReference type="InterPro" id="IPR036390">
    <property type="entry name" value="WH_DNA-bd_sf"/>
</dbReference>
<reference evidence="3 4" key="1">
    <citation type="submission" date="2020-08" db="EMBL/GenBank/DDBJ databases">
        <title>Sequencing the genomes of 1000 actinobacteria strains.</title>
        <authorList>
            <person name="Klenk H.-P."/>
        </authorList>
    </citation>
    <scope>NUCLEOTIDE SEQUENCE [LARGE SCALE GENOMIC DNA]</scope>
    <source>
        <strain evidence="3 4">DSM 44598</strain>
    </source>
</reference>
<dbReference type="InterPro" id="IPR000835">
    <property type="entry name" value="HTH_MarR-typ"/>
</dbReference>
<dbReference type="Proteomes" id="UP000579647">
    <property type="component" value="Unassembled WGS sequence"/>
</dbReference>
<dbReference type="SUPFAM" id="SSF46785">
    <property type="entry name" value="Winged helix' DNA-binding domain"/>
    <property type="match status" value="1"/>
</dbReference>
<evidence type="ECO:0000256" key="1">
    <source>
        <dbReference type="SAM" id="MobiDB-lite"/>
    </source>
</evidence>
<dbReference type="GO" id="GO:0006950">
    <property type="term" value="P:response to stress"/>
    <property type="evidence" value="ECO:0007669"/>
    <property type="project" value="TreeGrafter"/>
</dbReference>
<evidence type="ECO:0000259" key="2">
    <source>
        <dbReference type="PROSITE" id="PS50995"/>
    </source>
</evidence>
<evidence type="ECO:0000313" key="4">
    <source>
        <dbReference type="Proteomes" id="UP000579647"/>
    </source>
</evidence>
<dbReference type="Pfam" id="PF12802">
    <property type="entry name" value="MarR_2"/>
    <property type="match status" value="1"/>
</dbReference>
<dbReference type="GO" id="GO:0003677">
    <property type="term" value="F:DNA binding"/>
    <property type="evidence" value="ECO:0007669"/>
    <property type="project" value="UniProtKB-KW"/>
</dbReference>
<gene>
    <name evidence="3" type="ORF">HNR07_000369</name>
</gene>
<dbReference type="AlphaFoldDB" id="A0A840VZK5"/>
<evidence type="ECO:0000313" key="3">
    <source>
        <dbReference type="EMBL" id="MBB5489232.1"/>
    </source>
</evidence>
<feature type="compositionally biased region" description="Basic and acidic residues" evidence="1">
    <location>
        <begin position="142"/>
        <end position="153"/>
    </location>
</feature>
<accession>A0A840VZK5</accession>
<dbReference type="InterPro" id="IPR039422">
    <property type="entry name" value="MarR/SlyA-like"/>
</dbReference>
<feature type="compositionally biased region" description="Basic and acidic residues" evidence="1">
    <location>
        <begin position="160"/>
        <end position="172"/>
    </location>
</feature>
<name>A0A840VZK5_9ACTN</name>
<dbReference type="PANTHER" id="PTHR33164:SF99">
    <property type="entry name" value="MARR FAMILY REGULATORY PROTEIN"/>
    <property type="match status" value="1"/>
</dbReference>
<feature type="region of interest" description="Disordered" evidence="1">
    <location>
        <begin position="142"/>
        <end position="172"/>
    </location>
</feature>
<dbReference type="Gene3D" id="1.10.10.10">
    <property type="entry name" value="Winged helix-like DNA-binding domain superfamily/Winged helix DNA-binding domain"/>
    <property type="match status" value="1"/>
</dbReference>